<feature type="domain" description="Endonuclease/exonuclease/phosphatase" evidence="1">
    <location>
        <begin position="40"/>
        <end position="120"/>
    </location>
</feature>
<organism evidence="2 3">
    <name type="scientific">Actinomycetospora straminea</name>
    <dbReference type="NCBI Taxonomy" id="663607"/>
    <lineage>
        <taxon>Bacteria</taxon>
        <taxon>Bacillati</taxon>
        <taxon>Actinomycetota</taxon>
        <taxon>Actinomycetes</taxon>
        <taxon>Pseudonocardiales</taxon>
        <taxon>Pseudonocardiaceae</taxon>
        <taxon>Actinomycetospora</taxon>
    </lineage>
</organism>
<dbReference type="InterPro" id="IPR005135">
    <property type="entry name" value="Endo/exonuclease/phosphatase"/>
</dbReference>
<dbReference type="Proteomes" id="UP001500457">
    <property type="component" value="Unassembled WGS sequence"/>
</dbReference>
<proteinExistence type="predicted"/>
<dbReference type="InterPro" id="IPR036691">
    <property type="entry name" value="Endo/exonu/phosph_ase_sf"/>
</dbReference>
<protein>
    <recommendedName>
        <fullName evidence="1">Endonuclease/exonuclease/phosphatase domain-containing protein</fullName>
    </recommendedName>
</protein>
<sequence>MLAPGGPVDVVVAHPAAPVFRGDPTGWAQEITDLPPPAVSPDQPPRLVVGDLDATLDHRPLRTLLARGWDDAADAVGAGLRGTWPTDRTVPPFAAIDHVLVSGRASPVGVLTRDLPGTDHAGLVVTLAVDGGRPGATGIRPGP</sequence>
<dbReference type="Pfam" id="PF03372">
    <property type="entry name" value="Exo_endo_phos"/>
    <property type="match status" value="1"/>
</dbReference>
<reference evidence="3" key="1">
    <citation type="journal article" date="2019" name="Int. J. Syst. Evol. Microbiol.">
        <title>The Global Catalogue of Microorganisms (GCM) 10K type strain sequencing project: providing services to taxonomists for standard genome sequencing and annotation.</title>
        <authorList>
            <consortium name="The Broad Institute Genomics Platform"/>
            <consortium name="The Broad Institute Genome Sequencing Center for Infectious Disease"/>
            <person name="Wu L."/>
            <person name="Ma J."/>
        </authorList>
    </citation>
    <scope>NUCLEOTIDE SEQUENCE [LARGE SCALE GENOMIC DNA]</scope>
    <source>
        <strain evidence="3">JCM 17983</strain>
    </source>
</reference>
<dbReference type="SUPFAM" id="SSF56219">
    <property type="entry name" value="DNase I-like"/>
    <property type="match status" value="1"/>
</dbReference>
<keyword evidence="3" id="KW-1185">Reference proteome</keyword>
<accession>A0ABP9DZU8</accession>
<evidence type="ECO:0000259" key="1">
    <source>
        <dbReference type="Pfam" id="PF03372"/>
    </source>
</evidence>
<name>A0ABP9DZU8_9PSEU</name>
<gene>
    <name evidence="2" type="ORF">GCM10023203_06390</name>
</gene>
<evidence type="ECO:0000313" key="2">
    <source>
        <dbReference type="EMBL" id="GAA4861668.1"/>
    </source>
</evidence>
<comment type="caution">
    <text evidence="2">The sequence shown here is derived from an EMBL/GenBank/DDBJ whole genome shotgun (WGS) entry which is preliminary data.</text>
</comment>
<dbReference type="EMBL" id="BAABHQ010000001">
    <property type="protein sequence ID" value="GAA4861668.1"/>
    <property type="molecule type" value="Genomic_DNA"/>
</dbReference>
<evidence type="ECO:0000313" key="3">
    <source>
        <dbReference type="Proteomes" id="UP001500457"/>
    </source>
</evidence>
<dbReference type="Gene3D" id="3.60.10.10">
    <property type="entry name" value="Endonuclease/exonuclease/phosphatase"/>
    <property type="match status" value="1"/>
</dbReference>